<sequence>MAQNRAPHLTIVCLASLALGTIGCDAERSSNPLSPQIAGPIAGVTISTPGVIEPPNGLLIASTAQPITLRFANVTSNSVRPFTYEIEVATDPVFAPTLLTVTDVAPGETGTVVVTLTQTLDAEQVYYWRVRAVDGANAGIYSETASFEVFTAVVIAAPVAGVPSGGQITSSNSPMLLAHHADISGPAEAVMYRFELATEPGFANPTTILTVVPDNGPSTAVSSGGLPYDETFHWRVRASAQARNGQVLGPWSNTASFRTPPASVSIGTPIPVTPANGQTVASMQPTLTATNGTVTGSAATVVYRFEVDEGTSFGNPAALVEVPRSGGDTTSATVTANLESDREYFWRVHASNGTTTSAWSAPQRFRTPPDGSPPPPPGEQPPLPNEEALIVQLAATNPDALADSCIEEGGSWEFMDLAVTALRAKDTRWGYNCKRGDCSDPSIDVVDYFWGNGEAQGSTNVYLVDIISAVCPGGAQSPAWIDQTQTTLDEGTVGRWIYPRP</sequence>
<feature type="compositionally biased region" description="Pro residues" evidence="1">
    <location>
        <begin position="370"/>
        <end position="384"/>
    </location>
</feature>
<name>A0A381Y3Y7_9ZZZZ</name>
<protein>
    <recommendedName>
        <fullName evidence="2">Fibronectin type-III domain-containing protein</fullName>
    </recommendedName>
</protein>
<dbReference type="CDD" id="cd00063">
    <property type="entry name" value="FN3"/>
    <property type="match status" value="1"/>
</dbReference>
<dbReference type="EMBL" id="UINC01017349">
    <property type="protein sequence ID" value="SVA71799.1"/>
    <property type="molecule type" value="Genomic_DNA"/>
</dbReference>
<reference evidence="3" key="1">
    <citation type="submission" date="2018-05" db="EMBL/GenBank/DDBJ databases">
        <authorList>
            <person name="Lanie J.A."/>
            <person name="Ng W.-L."/>
            <person name="Kazmierczak K.M."/>
            <person name="Andrzejewski T.M."/>
            <person name="Davidsen T.M."/>
            <person name="Wayne K.J."/>
            <person name="Tettelin H."/>
            <person name="Glass J.I."/>
            <person name="Rusch D."/>
            <person name="Podicherti R."/>
            <person name="Tsui H.-C.T."/>
            <person name="Winkler M.E."/>
        </authorList>
    </citation>
    <scope>NUCLEOTIDE SEQUENCE</scope>
</reference>
<dbReference type="InterPro" id="IPR003961">
    <property type="entry name" value="FN3_dom"/>
</dbReference>
<feature type="domain" description="Fibronectin type-III" evidence="2">
    <location>
        <begin position="268"/>
        <end position="370"/>
    </location>
</feature>
<dbReference type="InterPro" id="IPR013783">
    <property type="entry name" value="Ig-like_fold"/>
</dbReference>
<dbReference type="PROSITE" id="PS50853">
    <property type="entry name" value="FN3"/>
    <property type="match status" value="1"/>
</dbReference>
<evidence type="ECO:0000259" key="2">
    <source>
        <dbReference type="PROSITE" id="PS50853"/>
    </source>
</evidence>
<dbReference type="SUPFAM" id="SSF49265">
    <property type="entry name" value="Fibronectin type III"/>
    <property type="match status" value="2"/>
</dbReference>
<dbReference type="Gene3D" id="2.60.40.10">
    <property type="entry name" value="Immunoglobulins"/>
    <property type="match status" value="3"/>
</dbReference>
<organism evidence="3">
    <name type="scientific">marine metagenome</name>
    <dbReference type="NCBI Taxonomy" id="408172"/>
    <lineage>
        <taxon>unclassified sequences</taxon>
        <taxon>metagenomes</taxon>
        <taxon>ecological metagenomes</taxon>
    </lineage>
</organism>
<feature type="region of interest" description="Disordered" evidence="1">
    <location>
        <begin position="355"/>
        <end position="384"/>
    </location>
</feature>
<dbReference type="PROSITE" id="PS51257">
    <property type="entry name" value="PROKAR_LIPOPROTEIN"/>
    <property type="match status" value="1"/>
</dbReference>
<accession>A0A381Y3Y7</accession>
<dbReference type="InterPro" id="IPR036116">
    <property type="entry name" value="FN3_sf"/>
</dbReference>
<dbReference type="AlphaFoldDB" id="A0A381Y3Y7"/>
<gene>
    <name evidence="3" type="ORF">METZ01_LOCUS124653</name>
</gene>
<evidence type="ECO:0000313" key="3">
    <source>
        <dbReference type="EMBL" id="SVA71799.1"/>
    </source>
</evidence>
<proteinExistence type="predicted"/>
<evidence type="ECO:0000256" key="1">
    <source>
        <dbReference type="SAM" id="MobiDB-lite"/>
    </source>
</evidence>